<protein>
    <submittedName>
        <fullName evidence="1">Uncharacterized protein</fullName>
    </submittedName>
</protein>
<gene>
    <name evidence="1" type="ORF">DesU5LDRAFT_3778</name>
</gene>
<sequence>MSASGAKAALQGYRLQALYTVSEILASSDPNIIFHPEGKEDLDIYLDGKLIRSIQIKSHSSPLSYSDFNPSRPESFFRRALTTLFSTNSTVEVVSFGSIGPGLVSLSRNSLSENEQLKGKFISDGYLEHEFELIAENIKWILADETTVTEAVFDFLKGSMTGGNPEAAFDLLSYWIYKIAENSEKISRSEIISKITNIGKYLAERHAHQEEWFTSIVPIEDKEYLSDDVDALVSEYYEGISTRYDHISAGCDIERIPLLEEINKAFEKGNKVVIIHGSSGQGKTTLAYRYLHDYIPQAWRFAIRYIDDRLHASKIALALSGHLDVIEAPVYIYIDVHPSENNWHDLIKDIIKAKNLRVIVSIRQEDFARSNVSKFEIGFPYLVGIEFSQKEAFDIFSVLSVKRIGFSYPSFEEAWKRFGEKGSLLEFVYFLTKNELLKDRLHGQIMRLREEVRLGVLSIDELNLLRICSIATAYEAKIDIRSLCKEINILEPTSTLLRFEKEYLLKSTEDKKYITSIHPIRSDILVSELCDETFNLWCDGAEIALRHIPEIDLESFLLYSFSRHLYESEVVLSSITRKKFSSLVGLAGVTRALLWLGIREYVSANHSIIAESQKIFGRSWWLALKFDIANILDESDDVFSIIAKDRPELYAEVVRIREKQMPAGDIYKNIRKELELVQEDISEPETVEEWKDFSELVFWFDKLNLFDNFMYRSLDGLNYDFALQNLSVEDLCDLIYSLQILSDRFSSYNLLNFIDKARKYVLERLAIMHLEFDGDKVVASYVVEYENYESRKHNEIEGDWMHNETMQRVRCLRLIYPMYNFFGAQGYGHRLEILQFPYDPTTKDGVGKQYLPLPWIDNINPTFLNIVAWETRFKSWESYVDHFLGFRNLLADVLETFTRSLDRYFSKKGFFNILKSVDVDAWEKVRDFCTNTPLLPMVAVDEWGINSETRDVNEHNNDERQRLSLAASGVFLAKYQGYLKSTGNYLSALSFFLSNGLNVVLVNSVKGRFRRGVARREMLNKLKDSDVQFKNYSLVMWNLKDATEGLFSFQRTFRNLFGKFCGEAYINEIEEKEVKVFYELAPIWYHFLHYPGKVINFQRNKCVHQFENILKMYKKKLFQLFISYSLDSDGVRLIDNNFKYKDKNSLVVLIDIIKCKEQFNMASVGNIFFNCFGHISVKSLEWYSLNYFWNNIILVFHISNNMVCPVMTCVPFLMLVGEKYDFENKSMLISTDMPDDIMLRCGLNLLTTPVLNWIFGLQQQIMKIYVAVNHIFDVEKILDLNRAENESSLLEYIQIKENNLQELFEKFSAKIYDNDVVQYAKNRSNQVLIDVVVELCDIVKVFLSKIGSGDLSHIDRGNYKLCLETIISFNNSLSSSLILVGIAEQLEG</sequence>
<dbReference type="InterPro" id="IPR027417">
    <property type="entry name" value="P-loop_NTPase"/>
</dbReference>
<reference evidence="1" key="1">
    <citation type="submission" date="2011-11" db="EMBL/GenBank/DDBJ databases">
        <title>Improved High-Quality Draft sequence of Desulfovibrio sp. U5L.</title>
        <authorList>
            <consortium name="US DOE Joint Genome Institute"/>
            <person name="Lucas S."/>
            <person name="Han J."/>
            <person name="Lapidus A."/>
            <person name="Cheng J.-F."/>
            <person name="Goodwin L."/>
            <person name="Pitluck S."/>
            <person name="Peters L."/>
            <person name="Ovchinnikova G."/>
            <person name="Held B."/>
            <person name="Detter J.C."/>
            <person name="Han C."/>
            <person name="Tapia R."/>
            <person name="Land M."/>
            <person name="Hauser L."/>
            <person name="Kyrpides N."/>
            <person name="Ivanova N."/>
            <person name="Pagani I."/>
            <person name="Gabster J."/>
            <person name="Walker C."/>
            <person name="Stolyar S."/>
            <person name="Stahl D."/>
            <person name="Arkin A."/>
            <person name="Dehal P."/>
            <person name="Hazen T."/>
            <person name="Woyke T."/>
        </authorList>
    </citation>
    <scope>NUCLEOTIDE SEQUENCE [LARGE SCALE GENOMIC DNA]</scope>
    <source>
        <strain evidence="1">U5L</strain>
    </source>
</reference>
<organism evidence="1">
    <name type="scientific">Desulfovibrio sp. U5L</name>
    <dbReference type="NCBI Taxonomy" id="596152"/>
    <lineage>
        <taxon>Bacteria</taxon>
        <taxon>Pseudomonadati</taxon>
        <taxon>Thermodesulfobacteriota</taxon>
        <taxon>Desulfovibrionia</taxon>
        <taxon>Desulfovibrionales</taxon>
        <taxon>Desulfovibrionaceae</taxon>
        <taxon>Desulfovibrio</taxon>
    </lineage>
</organism>
<proteinExistence type="predicted"/>
<dbReference type="EMBL" id="JH600068">
    <property type="protein sequence ID" value="EIG55394.1"/>
    <property type="molecule type" value="Genomic_DNA"/>
</dbReference>
<dbReference type="SUPFAM" id="SSF52540">
    <property type="entry name" value="P-loop containing nucleoside triphosphate hydrolases"/>
    <property type="match status" value="1"/>
</dbReference>
<evidence type="ECO:0000313" key="1">
    <source>
        <dbReference type="EMBL" id="EIG55394.1"/>
    </source>
</evidence>
<dbReference type="HOGENOM" id="CLU_258769_0_0_7"/>
<accession>I2Q6I8</accession>
<name>I2Q6I8_9BACT</name>
<dbReference type="OrthoDB" id="5362551at2"/>
<dbReference type="eggNOG" id="COG1373">
    <property type="taxonomic scope" value="Bacteria"/>
</dbReference>